<comment type="similarity">
    <text evidence="5">Belongs to the bacterial ribosomal protein bL25 family. CTC subfamily.</text>
</comment>
<feature type="domain" description="Large ribosomal subunit protein bL25 L25" evidence="6">
    <location>
        <begin position="9"/>
        <end position="96"/>
    </location>
</feature>
<dbReference type="CDD" id="cd00495">
    <property type="entry name" value="Ribosomal_L25_TL5_CTC"/>
    <property type="match status" value="1"/>
</dbReference>
<dbReference type="AlphaFoldDB" id="A0A0E2B5U2"/>
<dbReference type="Proteomes" id="UP000006253">
    <property type="component" value="Unassembled WGS sequence"/>
</dbReference>
<evidence type="ECO:0000256" key="2">
    <source>
        <dbReference type="ARBA" id="ARBA00022884"/>
    </source>
</evidence>
<dbReference type="GO" id="GO:0022625">
    <property type="term" value="C:cytosolic large ribosomal subunit"/>
    <property type="evidence" value="ECO:0007669"/>
    <property type="project" value="TreeGrafter"/>
</dbReference>
<dbReference type="Pfam" id="PF14693">
    <property type="entry name" value="Ribosomal_TL5_C"/>
    <property type="match status" value="1"/>
</dbReference>
<dbReference type="FunFam" id="2.40.240.10:FF:000018">
    <property type="entry name" value="50S ribosomal protein L25"/>
    <property type="match status" value="1"/>
</dbReference>
<dbReference type="RefSeq" id="WP_000081487.1">
    <property type="nucleotide sequence ID" value="NZ_AHMY02000022.1"/>
</dbReference>
<dbReference type="GO" id="GO:0006412">
    <property type="term" value="P:translation"/>
    <property type="evidence" value="ECO:0007669"/>
    <property type="project" value="UniProtKB-UniRule"/>
</dbReference>
<protein>
    <recommendedName>
        <fullName evidence="5">Large ribosomal subunit protein bL25</fullName>
    </recommendedName>
    <alternativeName>
        <fullName evidence="5">General stress protein CTC</fullName>
    </alternativeName>
</protein>
<comment type="function">
    <text evidence="5">This is one of the proteins that binds to the 5S RNA in the ribosome where it forms part of the central protuberance.</text>
</comment>
<evidence type="ECO:0000256" key="1">
    <source>
        <dbReference type="ARBA" id="ARBA00022730"/>
    </source>
</evidence>
<reference evidence="8 9" key="1">
    <citation type="submission" date="2012-10" db="EMBL/GenBank/DDBJ databases">
        <authorList>
            <person name="Harkins D.M."/>
            <person name="Durkin A.S."/>
            <person name="Brinkac L.M."/>
            <person name="Selengut J.D."/>
            <person name="Sanka R."/>
            <person name="DePew J."/>
            <person name="Purushe J."/>
            <person name="Peacock S.J."/>
            <person name="Thaipadungpanit J."/>
            <person name="Wuthiekanun V.W."/>
            <person name="Day N.P."/>
            <person name="Vinetz J.M."/>
            <person name="Sutton G.G."/>
            <person name="Nelson W.C."/>
            <person name="Fouts D.E."/>
        </authorList>
    </citation>
    <scope>NUCLEOTIDE SEQUENCE [LARGE SCALE GENOMIC DNA]</scope>
    <source>
        <strain evidence="8 9">H1</strain>
    </source>
</reference>
<evidence type="ECO:0000256" key="3">
    <source>
        <dbReference type="ARBA" id="ARBA00022980"/>
    </source>
</evidence>
<comment type="caution">
    <text evidence="8">The sequence shown here is derived from an EMBL/GenBank/DDBJ whole genome shotgun (WGS) entry which is preliminary data.</text>
</comment>
<dbReference type="SMR" id="A0A0E2B5U2"/>
<evidence type="ECO:0000256" key="4">
    <source>
        <dbReference type="ARBA" id="ARBA00023274"/>
    </source>
</evidence>
<organism evidence="8 9">
    <name type="scientific">Leptospira kirschneri str. H1</name>
    <dbReference type="NCBI Taxonomy" id="1049966"/>
    <lineage>
        <taxon>Bacteria</taxon>
        <taxon>Pseudomonadati</taxon>
        <taxon>Spirochaetota</taxon>
        <taxon>Spirochaetia</taxon>
        <taxon>Leptospirales</taxon>
        <taxon>Leptospiraceae</taxon>
        <taxon>Leptospira</taxon>
    </lineage>
</organism>
<dbReference type="GO" id="GO:0003735">
    <property type="term" value="F:structural constituent of ribosome"/>
    <property type="evidence" value="ECO:0007669"/>
    <property type="project" value="InterPro"/>
</dbReference>
<keyword evidence="2 5" id="KW-0694">RNA-binding</keyword>
<evidence type="ECO:0000256" key="5">
    <source>
        <dbReference type="HAMAP-Rule" id="MF_01334"/>
    </source>
</evidence>
<dbReference type="NCBIfam" id="NF004136">
    <property type="entry name" value="PRK05618.3-2"/>
    <property type="match status" value="1"/>
</dbReference>
<evidence type="ECO:0000259" key="6">
    <source>
        <dbReference type="Pfam" id="PF01386"/>
    </source>
</evidence>
<comment type="subunit">
    <text evidence="5">Part of the 50S ribosomal subunit; part of the 5S rRNA/L5/L18/L25 subcomplex. Contacts the 5S rRNA. Binds to the 5S rRNA independently of L5 and L18.</text>
</comment>
<dbReference type="HAMAP" id="MF_01334">
    <property type="entry name" value="Ribosomal_bL25_CTC"/>
    <property type="match status" value="1"/>
</dbReference>
<proteinExistence type="inferred from homology"/>
<keyword evidence="4 5" id="KW-0687">Ribonucleoprotein</keyword>
<keyword evidence="3 5" id="KW-0689">Ribosomal protein</keyword>
<sequence length="212" mass="23070">MSQNTIHKIAVKKRTTTGKNENNRLRSSGMVPVNIIGGGVATSGAVNEKELEKMVHSGIRQSTLIELDVEGQGAQKVFVKEIQRFPEIDRIRHVDFYKVVPGQKIVTKIGIETTGIAKGSKTGGQFEHIIHEIRVKTIPEDLLENLTIDVTDLDVGDSIKISQLKVPTSWEILINGDPIVTSVNKTKALLAAERAEAKGSAADDAKAKKGKK</sequence>
<evidence type="ECO:0000259" key="7">
    <source>
        <dbReference type="Pfam" id="PF14693"/>
    </source>
</evidence>
<dbReference type="Gene3D" id="2.40.240.10">
    <property type="entry name" value="Ribosomal Protein L25, Chain P"/>
    <property type="match status" value="1"/>
</dbReference>
<dbReference type="GeneID" id="61143783"/>
<dbReference type="Pfam" id="PF01386">
    <property type="entry name" value="Ribosomal_L25p"/>
    <property type="match status" value="1"/>
</dbReference>
<keyword evidence="1 5" id="KW-0699">rRNA-binding</keyword>
<dbReference type="PANTHER" id="PTHR33284">
    <property type="entry name" value="RIBOSOMAL PROTEIN L25/GLN-TRNA SYNTHETASE, ANTI-CODON-BINDING DOMAIN-CONTAINING PROTEIN"/>
    <property type="match status" value="1"/>
</dbReference>
<dbReference type="InterPro" id="IPR020056">
    <property type="entry name" value="Rbsml_bL25/Gln-tRNA_synth_N"/>
</dbReference>
<dbReference type="EMBL" id="AHMY02000022">
    <property type="protein sequence ID" value="EKO16689.1"/>
    <property type="molecule type" value="Genomic_DNA"/>
</dbReference>
<dbReference type="NCBIfam" id="TIGR00731">
    <property type="entry name" value="bL25_bact_ctc"/>
    <property type="match status" value="1"/>
</dbReference>
<feature type="domain" description="Large ribosomal subunit protein bL25 beta" evidence="7">
    <location>
        <begin position="104"/>
        <end position="186"/>
    </location>
</feature>
<gene>
    <name evidence="5" type="primary">rplY</name>
    <name evidence="5" type="synonym">ctc</name>
    <name evidence="8" type="ORF">LEP1GSC081_2643</name>
</gene>
<evidence type="ECO:0000313" key="8">
    <source>
        <dbReference type="EMBL" id="EKO16689.1"/>
    </source>
</evidence>
<dbReference type="InterPro" id="IPR001021">
    <property type="entry name" value="Ribosomal_bL25_long"/>
</dbReference>
<dbReference type="InterPro" id="IPR011035">
    <property type="entry name" value="Ribosomal_bL25/Gln-tRNA_synth"/>
</dbReference>
<dbReference type="SUPFAM" id="SSF50715">
    <property type="entry name" value="Ribosomal protein L25-like"/>
    <property type="match status" value="1"/>
</dbReference>
<dbReference type="Gene3D" id="2.170.120.20">
    <property type="entry name" value="Ribosomal protein L25, beta domain"/>
    <property type="match status" value="1"/>
</dbReference>
<name>A0A0E2B5U2_9LEPT</name>
<dbReference type="InterPro" id="IPR020057">
    <property type="entry name" value="Ribosomal_bL25_b-dom"/>
</dbReference>
<dbReference type="InterPro" id="IPR020930">
    <property type="entry name" value="Ribosomal_uL5_bac-type"/>
</dbReference>
<evidence type="ECO:0000313" key="9">
    <source>
        <dbReference type="Proteomes" id="UP000006253"/>
    </source>
</evidence>
<dbReference type="GO" id="GO:0008097">
    <property type="term" value="F:5S rRNA binding"/>
    <property type="evidence" value="ECO:0007669"/>
    <property type="project" value="InterPro"/>
</dbReference>
<dbReference type="InterPro" id="IPR037121">
    <property type="entry name" value="Ribosomal_bL25_C"/>
</dbReference>
<dbReference type="PANTHER" id="PTHR33284:SF1">
    <property type="entry name" value="RIBOSOMAL PROTEIN L25_GLN-TRNA SYNTHETASE, ANTI-CODON-BINDING DOMAIN-CONTAINING PROTEIN"/>
    <property type="match status" value="1"/>
</dbReference>
<accession>A0A0E2B5U2</accession>
<dbReference type="InterPro" id="IPR029751">
    <property type="entry name" value="Ribosomal_L25_dom"/>
</dbReference>